<gene>
    <name evidence="3" type="primary">LOC108667236</name>
</gene>
<keyword evidence="1" id="KW-0732">Signal</keyword>
<evidence type="ECO:0000313" key="2">
    <source>
        <dbReference type="Proteomes" id="UP000694843"/>
    </source>
</evidence>
<organism evidence="2 3">
    <name type="scientific">Hyalella azteca</name>
    <name type="common">Amphipod</name>
    <dbReference type="NCBI Taxonomy" id="294128"/>
    <lineage>
        <taxon>Eukaryota</taxon>
        <taxon>Metazoa</taxon>
        <taxon>Ecdysozoa</taxon>
        <taxon>Arthropoda</taxon>
        <taxon>Crustacea</taxon>
        <taxon>Multicrustacea</taxon>
        <taxon>Malacostraca</taxon>
        <taxon>Eumalacostraca</taxon>
        <taxon>Peracarida</taxon>
        <taxon>Amphipoda</taxon>
        <taxon>Senticaudata</taxon>
        <taxon>Talitrida</taxon>
        <taxon>Talitroidea</taxon>
        <taxon>Hyalellidae</taxon>
        <taxon>Hyalella</taxon>
    </lineage>
</organism>
<feature type="signal peptide" evidence="1">
    <location>
        <begin position="1"/>
        <end position="24"/>
    </location>
</feature>
<evidence type="ECO:0000256" key="1">
    <source>
        <dbReference type="SAM" id="SignalP"/>
    </source>
</evidence>
<evidence type="ECO:0000313" key="3">
    <source>
        <dbReference type="RefSeq" id="XP_018009725.1"/>
    </source>
</evidence>
<feature type="chain" id="PRO_5034877423" evidence="1">
    <location>
        <begin position="25"/>
        <end position="274"/>
    </location>
</feature>
<protein>
    <submittedName>
        <fullName evidence="3">Uncharacterized protein LOC108667236 isoform X1</fullName>
    </submittedName>
</protein>
<accession>A0A8B7N7W2</accession>
<dbReference type="OMA" id="IEGGYCI"/>
<sequence>MKITATVVQNILLLALFAAGPSDACRASNKAVGVCLHIFLERDFMPLKGIVYPYSAPNLHSMSYRYDTSVSEFSRGWVEGPALEHSCKRLRDVTDCCTEILLDCDSASDFFKFRHLLSALEKVHDFLCGNPESRKYRFVEFLQTIECAEKARVETYPNTCHRHNVTANVWNKIFRLEIGSEICDSLTTQRACLLENGDLLHYCRKETKVDIYTQVSGLFLWHWCGTPLLPGANNLPHDRLPGSATWTSAATAPTSAAVTLVISCTLIAYAYIYD</sequence>
<dbReference type="Proteomes" id="UP000694843">
    <property type="component" value="Unplaced"/>
</dbReference>
<dbReference type="GeneID" id="108667236"/>
<dbReference type="KEGG" id="hazt:108667236"/>
<dbReference type="RefSeq" id="XP_018009725.1">
    <property type="nucleotide sequence ID" value="XM_018154236.2"/>
</dbReference>
<keyword evidence="2" id="KW-1185">Reference proteome</keyword>
<proteinExistence type="predicted"/>
<dbReference type="AlphaFoldDB" id="A0A8B7N7W2"/>
<dbReference type="OrthoDB" id="6369556at2759"/>
<name>A0A8B7N7W2_HYAAZ</name>
<reference evidence="3" key="1">
    <citation type="submission" date="2025-08" db="UniProtKB">
        <authorList>
            <consortium name="RefSeq"/>
        </authorList>
    </citation>
    <scope>IDENTIFICATION</scope>
    <source>
        <tissue evidence="3">Whole organism</tissue>
    </source>
</reference>